<keyword evidence="2" id="KW-1185">Reference proteome</keyword>
<evidence type="ECO:0000313" key="1">
    <source>
        <dbReference type="EMBL" id="KAJ1142929.1"/>
    </source>
</evidence>
<reference evidence="1" key="1">
    <citation type="journal article" date="2022" name="bioRxiv">
        <title>Sequencing and chromosome-scale assembly of the giantPleurodeles waltlgenome.</title>
        <authorList>
            <person name="Brown T."/>
            <person name="Elewa A."/>
            <person name="Iarovenko S."/>
            <person name="Subramanian E."/>
            <person name="Araus A.J."/>
            <person name="Petzold A."/>
            <person name="Susuki M."/>
            <person name="Suzuki K.-i.T."/>
            <person name="Hayashi T."/>
            <person name="Toyoda A."/>
            <person name="Oliveira C."/>
            <person name="Osipova E."/>
            <person name="Leigh N.D."/>
            <person name="Simon A."/>
            <person name="Yun M.H."/>
        </authorList>
    </citation>
    <scope>NUCLEOTIDE SEQUENCE</scope>
    <source>
        <strain evidence="1">20211129_DDA</strain>
        <tissue evidence="1">Liver</tissue>
    </source>
</reference>
<accession>A0AAV7QT05</accession>
<name>A0AAV7QT05_PLEWA</name>
<evidence type="ECO:0000313" key="2">
    <source>
        <dbReference type="Proteomes" id="UP001066276"/>
    </source>
</evidence>
<dbReference type="AlphaFoldDB" id="A0AAV7QT05"/>
<proteinExistence type="predicted"/>
<dbReference type="EMBL" id="JANPWB010000010">
    <property type="protein sequence ID" value="KAJ1142929.1"/>
    <property type="molecule type" value="Genomic_DNA"/>
</dbReference>
<gene>
    <name evidence="1" type="ORF">NDU88_009241</name>
</gene>
<protein>
    <submittedName>
        <fullName evidence="1">Uncharacterized protein</fullName>
    </submittedName>
</protein>
<comment type="caution">
    <text evidence="1">The sequence shown here is derived from an EMBL/GenBank/DDBJ whole genome shotgun (WGS) entry which is preliminary data.</text>
</comment>
<organism evidence="1 2">
    <name type="scientific">Pleurodeles waltl</name>
    <name type="common">Iberian ribbed newt</name>
    <dbReference type="NCBI Taxonomy" id="8319"/>
    <lineage>
        <taxon>Eukaryota</taxon>
        <taxon>Metazoa</taxon>
        <taxon>Chordata</taxon>
        <taxon>Craniata</taxon>
        <taxon>Vertebrata</taxon>
        <taxon>Euteleostomi</taxon>
        <taxon>Amphibia</taxon>
        <taxon>Batrachia</taxon>
        <taxon>Caudata</taxon>
        <taxon>Salamandroidea</taxon>
        <taxon>Salamandridae</taxon>
        <taxon>Pleurodelinae</taxon>
        <taxon>Pleurodeles</taxon>
    </lineage>
</organism>
<dbReference type="Proteomes" id="UP001066276">
    <property type="component" value="Chromosome 6"/>
</dbReference>
<sequence length="131" mass="14078">MMPWGSTPSVQVLLQPGAHSLLTSVLLAPQDFNGMGHTRLLDCAGASTPSLTQYSSGTAREVLRSHLLGMGDGGGQPLIKGSFWAFRTRYCVNGMVHHSGFGRVTSLCLMMYTVPSLTAWGGTMIRTPYCK</sequence>